<name>J9G8P0_9ZZZZ</name>
<gene>
    <name evidence="1" type="ORF">EVA_08665</name>
</gene>
<sequence>MRKRTRSAVIIYNGKCWAAYHIFTAESGCKTFSKGRLASTKSAKIADEHSRLDGCCHPLAQFNGFFTISGNKNSHENGLLLPKNETF</sequence>
<organism evidence="1">
    <name type="scientific">gut metagenome</name>
    <dbReference type="NCBI Taxonomy" id="749906"/>
    <lineage>
        <taxon>unclassified sequences</taxon>
        <taxon>metagenomes</taxon>
        <taxon>organismal metagenomes</taxon>
    </lineage>
</organism>
<accession>J9G8P0</accession>
<comment type="caution">
    <text evidence="1">The sequence shown here is derived from an EMBL/GenBank/DDBJ whole genome shotgun (WGS) entry which is preliminary data.</text>
</comment>
<proteinExistence type="predicted"/>
<reference evidence="1" key="1">
    <citation type="journal article" date="2012" name="PLoS ONE">
        <title>Gene sets for utilization of primary and secondary nutrition supplies in the distal gut of endangered iberian lynx.</title>
        <authorList>
            <person name="Alcaide M."/>
            <person name="Messina E."/>
            <person name="Richter M."/>
            <person name="Bargiela R."/>
            <person name="Peplies J."/>
            <person name="Huws S.A."/>
            <person name="Newbold C.J."/>
            <person name="Golyshin P.N."/>
            <person name="Simon M.A."/>
            <person name="Lopez G."/>
            <person name="Yakimov M.M."/>
            <person name="Ferrer M."/>
        </authorList>
    </citation>
    <scope>NUCLEOTIDE SEQUENCE</scope>
</reference>
<evidence type="ECO:0000313" key="1">
    <source>
        <dbReference type="EMBL" id="EJX03229.1"/>
    </source>
</evidence>
<protein>
    <submittedName>
        <fullName evidence="1">Uncharacterized protein</fullName>
    </submittedName>
</protein>
<dbReference type="EMBL" id="AMCI01002247">
    <property type="protein sequence ID" value="EJX03229.1"/>
    <property type="molecule type" value="Genomic_DNA"/>
</dbReference>
<dbReference type="AlphaFoldDB" id="J9G8P0"/>